<gene>
    <name evidence="2" type="ORF">GCM10009754_05930</name>
</gene>
<organism evidence="2 3">
    <name type="scientific">Amycolatopsis minnesotensis</name>
    <dbReference type="NCBI Taxonomy" id="337894"/>
    <lineage>
        <taxon>Bacteria</taxon>
        <taxon>Bacillati</taxon>
        <taxon>Actinomycetota</taxon>
        <taxon>Actinomycetes</taxon>
        <taxon>Pseudonocardiales</taxon>
        <taxon>Pseudonocardiaceae</taxon>
        <taxon>Amycolatopsis</taxon>
    </lineage>
</organism>
<protein>
    <submittedName>
        <fullName evidence="2">Uncharacterized protein</fullName>
    </submittedName>
</protein>
<accession>A0ABP5BDX3</accession>
<keyword evidence="1" id="KW-0812">Transmembrane</keyword>
<keyword evidence="3" id="KW-1185">Reference proteome</keyword>
<proteinExistence type="predicted"/>
<evidence type="ECO:0000256" key="1">
    <source>
        <dbReference type="SAM" id="Phobius"/>
    </source>
</evidence>
<feature type="transmembrane region" description="Helical" evidence="1">
    <location>
        <begin position="6"/>
        <end position="25"/>
    </location>
</feature>
<evidence type="ECO:0000313" key="3">
    <source>
        <dbReference type="Proteomes" id="UP001501116"/>
    </source>
</evidence>
<dbReference type="Proteomes" id="UP001501116">
    <property type="component" value="Unassembled WGS sequence"/>
</dbReference>
<keyword evidence="1" id="KW-0472">Membrane</keyword>
<evidence type="ECO:0000313" key="2">
    <source>
        <dbReference type="EMBL" id="GAA1941418.1"/>
    </source>
</evidence>
<sequence>MQWWQIILTVVVAGAVGYVAIAGVAQRHTFTRQRVQRREQLDELTARIRYETRLFSEAATSTPHEDVPEIFRIGHAECAALFEQSRILPAWERNLLHRYAKRVYGKAIVATTRDVPLEYVGKLEAGPGGPFGSDIADLTPGSGDTGAKYDLQGRGLLTVFRLATGKPGEVWPDQHDVALTSARTVLTCSAKFLARKPWHVVWPIYRVRGLRLWKL</sequence>
<keyword evidence="1" id="KW-1133">Transmembrane helix</keyword>
<name>A0ABP5BDX3_9PSEU</name>
<dbReference type="RefSeq" id="WP_344413055.1">
    <property type="nucleotide sequence ID" value="NZ_BAAANN010000002.1"/>
</dbReference>
<reference evidence="3" key="1">
    <citation type="journal article" date="2019" name="Int. J. Syst. Evol. Microbiol.">
        <title>The Global Catalogue of Microorganisms (GCM) 10K type strain sequencing project: providing services to taxonomists for standard genome sequencing and annotation.</title>
        <authorList>
            <consortium name="The Broad Institute Genomics Platform"/>
            <consortium name="The Broad Institute Genome Sequencing Center for Infectious Disease"/>
            <person name="Wu L."/>
            <person name="Ma J."/>
        </authorList>
    </citation>
    <scope>NUCLEOTIDE SEQUENCE [LARGE SCALE GENOMIC DNA]</scope>
    <source>
        <strain evidence="3">JCM 14545</strain>
    </source>
</reference>
<comment type="caution">
    <text evidence="2">The sequence shown here is derived from an EMBL/GenBank/DDBJ whole genome shotgun (WGS) entry which is preliminary data.</text>
</comment>
<dbReference type="EMBL" id="BAAANN010000002">
    <property type="protein sequence ID" value="GAA1941418.1"/>
    <property type="molecule type" value="Genomic_DNA"/>
</dbReference>